<evidence type="ECO:0000313" key="2">
    <source>
        <dbReference type="EMBL" id="UWX64935.1"/>
    </source>
</evidence>
<dbReference type="RefSeq" id="WP_260561193.1">
    <property type="nucleotide sequence ID" value="NZ_BAABEC010000069.1"/>
</dbReference>
<accession>A0ABY5YIJ3</accession>
<keyword evidence="3" id="KW-1185">Reference proteome</keyword>
<organism evidence="2 3">
    <name type="scientific">Deinococcus rubellus</name>
    <dbReference type="NCBI Taxonomy" id="1889240"/>
    <lineage>
        <taxon>Bacteria</taxon>
        <taxon>Thermotogati</taxon>
        <taxon>Deinococcota</taxon>
        <taxon>Deinococci</taxon>
        <taxon>Deinococcales</taxon>
        <taxon>Deinococcaceae</taxon>
        <taxon>Deinococcus</taxon>
    </lineage>
</organism>
<feature type="region of interest" description="Disordered" evidence="1">
    <location>
        <begin position="73"/>
        <end position="106"/>
    </location>
</feature>
<proteinExistence type="predicted"/>
<name>A0ABY5YIJ3_9DEIO</name>
<reference evidence="2" key="1">
    <citation type="submission" date="2022-09" db="EMBL/GenBank/DDBJ databases">
        <title>genome sequence of Deinococcus rubellus.</title>
        <authorList>
            <person name="Srinivasan S."/>
        </authorList>
    </citation>
    <scope>NUCLEOTIDE SEQUENCE</scope>
    <source>
        <strain evidence="2">Ant6</strain>
    </source>
</reference>
<dbReference type="Proteomes" id="UP001060261">
    <property type="component" value="Chromosome"/>
</dbReference>
<evidence type="ECO:0000313" key="3">
    <source>
        <dbReference type="Proteomes" id="UP001060261"/>
    </source>
</evidence>
<protein>
    <submittedName>
        <fullName evidence="2">Uncharacterized protein</fullName>
    </submittedName>
</protein>
<gene>
    <name evidence="2" type="ORF">N0D28_04545</name>
</gene>
<evidence type="ECO:0000256" key="1">
    <source>
        <dbReference type="SAM" id="MobiDB-lite"/>
    </source>
</evidence>
<dbReference type="EMBL" id="CP104213">
    <property type="protein sequence ID" value="UWX64935.1"/>
    <property type="molecule type" value="Genomic_DNA"/>
</dbReference>
<sequence>MAFNLAVPEKYSGDPALEEQAQQHLAFPKGLRRIHQQEYGTFLSVQGRLALVEGKPQGAGKLLKLVGQVSGQERAARHRPTSCLSRLSFSRQIRRTSQRRSTGGPC</sequence>